<keyword evidence="4 5" id="KW-0472">Membrane</keyword>
<feature type="transmembrane region" description="Helical" evidence="5">
    <location>
        <begin position="98"/>
        <end position="116"/>
    </location>
</feature>
<comment type="subcellular location">
    <subcellularLocation>
        <location evidence="1">Membrane</location>
        <topology evidence="1">Multi-pass membrane protein</topology>
    </subcellularLocation>
</comment>
<name>A0A6G4WLB7_9HYPH</name>
<keyword evidence="3 5" id="KW-1133">Transmembrane helix</keyword>
<proteinExistence type="predicted"/>
<evidence type="ECO:0000256" key="5">
    <source>
        <dbReference type="SAM" id="Phobius"/>
    </source>
</evidence>
<keyword evidence="2 5" id="KW-0812">Transmembrane</keyword>
<comment type="caution">
    <text evidence="6">The sequence shown here is derived from an EMBL/GenBank/DDBJ whole genome shotgun (WGS) entry which is preliminary data.</text>
</comment>
<evidence type="ECO:0000313" key="7">
    <source>
        <dbReference type="Proteomes" id="UP001642900"/>
    </source>
</evidence>
<organism evidence="6 7">
    <name type="scientific">Allomesorhizobium camelthorni</name>
    <dbReference type="NCBI Taxonomy" id="475069"/>
    <lineage>
        <taxon>Bacteria</taxon>
        <taxon>Pseudomonadati</taxon>
        <taxon>Pseudomonadota</taxon>
        <taxon>Alphaproteobacteria</taxon>
        <taxon>Hyphomicrobiales</taxon>
        <taxon>Phyllobacteriaceae</taxon>
        <taxon>Allomesorhizobium</taxon>
    </lineage>
</organism>
<accession>A0A6G4WLB7</accession>
<evidence type="ECO:0000256" key="1">
    <source>
        <dbReference type="ARBA" id="ARBA00004141"/>
    </source>
</evidence>
<gene>
    <name evidence="6" type="ORF">G6N73_29360</name>
</gene>
<sequence>MSNNLPGKAANIVSWILQIVLALVFFAAGGAKLAGVPMMVETFDHVGVGQWFRYVTAAVEIVGAIALLAPGYAVLGAALLSATMVGAIIAHLTVIPTSFAPALVLLVLLLVILWLRRYQATALRTRFAGAA</sequence>
<evidence type="ECO:0000313" key="6">
    <source>
        <dbReference type="EMBL" id="NGO55148.1"/>
    </source>
</evidence>
<dbReference type="Proteomes" id="UP001642900">
    <property type="component" value="Unassembled WGS sequence"/>
</dbReference>
<dbReference type="EMBL" id="JAAKZF010000081">
    <property type="protein sequence ID" value="NGO55148.1"/>
    <property type="molecule type" value="Genomic_DNA"/>
</dbReference>
<dbReference type="AlphaFoldDB" id="A0A6G4WLB7"/>
<dbReference type="RefSeq" id="WP_165033508.1">
    <property type="nucleotide sequence ID" value="NZ_JAAKZF010000081.1"/>
</dbReference>
<dbReference type="InterPro" id="IPR032808">
    <property type="entry name" value="DoxX"/>
</dbReference>
<evidence type="ECO:0000256" key="3">
    <source>
        <dbReference type="ARBA" id="ARBA00022989"/>
    </source>
</evidence>
<feature type="transmembrane region" description="Helical" evidence="5">
    <location>
        <begin position="51"/>
        <end position="69"/>
    </location>
</feature>
<evidence type="ECO:0000256" key="2">
    <source>
        <dbReference type="ARBA" id="ARBA00022692"/>
    </source>
</evidence>
<protein>
    <submittedName>
        <fullName evidence="6">DoxX family protein</fullName>
    </submittedName>
</protein>
<dbReference type="GO" id="GO:0016020">
    <property type="term" value="C:membrane"/>
    <property type="evidence" value="ECO:0007669"/>
    <property type="project" value="UniProtKB-SubCell"/>
</dbReference>
<evidence type="ECO:0000256" key="4">
    <source>
        <dbReference type="ARBA" id="ARBA00023136"/>
    </source>
</evidence>
<dbReference type="Pfam" id="PF13564">
    <property type="entry name" value="DoxX_2"/>
    <property type="match status" value="1"/>
</dbReference>
<reference evidence="6 7" key="1">
    <citation type="submission" date="2020-02" db="EMBL/GenBank/DDBJ databases">
        <title>Genome sequence of strain CCNWXJ40-4.</title>
        <authorList>
            <person name="Gao J."/>
            <person name="Sun J."/>
        </authorList>
    </citation>
    <scope>NUCLEOTIDE SEQUENCE [LARGE SCALE GENOMIC DNA]</scope>
    <source>
        <strain evidence="6 7">CCNWXJ 40-4</strain>
    </source>
</reference>
<feature type="transmembrane region" description="Helical" evidence="5">
    <location>
        <begin position="12"/>
        <end position="31"/>
    </location>
</feature>
<keyword evidence="7" id="KW-1185">Reference proteome</keyword>